<name>E1RFT0_METP4</name>
<dbReference type="EMBL" id="CP002117">
    <property type="protein sequence ID" value="ADN37384.1"/>
    <property type="molecule type" value="Genomic_DNA"/>
</dbReference>
<dbReference type="eggNOG" id="arCOG09548">
    <property type="taxonomic scope" value="Archaea"/>
</dbReference>
<dbReference type="Proteomes" id="UP000006565">
    <property type="component" value="Chromosome"/>
</dbReference>
<dbReference type="HOGENOM" id="CLU_149769_0_0_2"/>
<gene>
    <name evidence="2" type="ordered locus">Mpet_2641</name>
</gene>
<keyword evidence="1" id="KW-1133">Transmembrane helix</keyword>
<keyword evidence="1" id="KW-0812">Transmembrane</keyword>
<feature type="transmembrane region" description="Helical" evidence="1">
    <location>
        <begin position="48"/>
        <end position="72"/>
    </location>
</feature>
<reference evidence="2 3" key="1">
    <citation type="journal article" date="2010" name="Stand. Genomic Sci.">
        <title>Complete genome sequence of Methanoplanus petrolearius type strain (SEBR 4847).</title>
        <authorList>
            <person name="Brambilla E."/>
            <person name="Djao O.D."/>
            <person name="Daligault H."/>
            <person name="Lapidus A."/>
            <person name="Lucas S."/>
            <person name="Hammon N."/>
            <person name="Nolan M."/>
            <person name="Tice H."/>
            <person name="Cheng J.F."/>
            <person name="Han C."/>
            <person name="Tapia R."/>
            <person name="Goodwin L."/>
            <person name="Pitluck S."/>
            <person name="Liolios K."/>
            <person name="Ivanova N."/>
            <person name="Mavromatis K."/>
            <person name="Mikhailova N."/>
            <person name="Pati A."/>
            <person name="Chen A."/>
            <person name="Palaniappan K."/>
            <person name="Land M."/>
            <person name="Hauser L."/>
            <person name="Chang Y.J."/>
            <person name="Jeffries C.D."/>
            <person name="Rohde M."/>
            <person name="Spring S."/>
            <person name="Sikorski J."/>
            <person name="Goker M."/>
            <person name="Woyke T."/>
            <person name="Bristow J."/>
            <person name="Eisen J.A."/>
            <person name="Markowitz V."/>
            <person name="Hugenholtz P."/>
            <person name="Kyrpides N.C."/>
            <person name="Klenk H.P."/>
        </authorList>
    </citation>
    <scope>NUCLEOTIDE SEQUENCE [LARGE SCALE GENOMIC DNA]</scope>
    <source>
        <strain evidence="3">DSM 11571 / OCM 486 / SEBR 4847</strain>
    </source>
</reference>
<evidence type="ECO:0000313" key="3">
    <source>
        <dbReference type="Proteomes" id="UP000006565"/>
    </source>
</evidence>
<accession>E1RFT0</accession>
<dbReference type="KEGG" id="mpi:Mpet_2641"/>
<dbReference type="OrthoDB" id="123689at2157"/>
<keyword evidence="3" id="KW-1185">Reference proteome</keyword>
<dbReference type="AlphaFoldDB" id="E1RFT0"/>
<feature type="transmembrane region" description="Helical" evidence="1">
    <location>
        <begin position="21"/>
        <end position="42"/>
    </location>
</feature>
<feature type="transmembrane region" description="Helical" evidence="1">
    <location>
        <begin position="114"/>
        <end position="138"/>
    </location>
</feature>
<sequence length="150" mass="16522">MKGLADKIFYDPRMIALMPSAGIIIDYTLTFIFAGGSGNIMMYEFSPIMRLSAASGLIFPVMLVIAGFYYFAALTGLKVLLKSAIYPFGVAIATIVMLTHIMGAFSWIIKNQAYAYTVFGMSIMMIIIAFTAFLYSALLKKGAICQKYIQ</sequence>
<dbReference type="GeneID" id="9745134"/>
<evidence type="ECO:0000313" key="2">
    <source>
        <dbReference type="EMBL" id="ADN37384.1"/>
    </source>
</evidence>
<evidence type="ECO:0000256" key="1">
    <source>
        <dbReference type="SAM" id="Phobius"/>
    </source>
</evidence>
<proteinExistence type="predicted"/>
<feature type="transmembrane region" description="Helical" evidence="1">
    <location>
        <begin position="84"/>
        <end position="108"/>
    </location>
</feature>
<organism evidence="2 3">
    <name type="scientific">Methanolacinia petrolearia (strain DSM 11571 / OCM 486 / SEBR 4847)</name>
    <name type="common">Methanoplanus petrolearius</name>
    <dbReference type="NCBI Taxonomy" id="679926"/>
    <lineage>
        <taxon>Archaea</taxon>
        <taxon>Methanobacteriati</taxon>
        <taxon>Methanobacteriota</taxon>
        <taxon>Stenosarchaea group</taxon>
        <taxon>Methanomicrobia</taxon>
        <taxon>Methanomicrobiales</taxon>
        <taxon>Methanomicrobiaceae</taxon>
        <taxon>Methanolacinia</taxon>
    </lineage>
</organism>
<dbReference type="RefSeq" id="WP_013330557.1">
    <property type="nucleotide sequence ID" value="NC_014507.1"/>
</dbReference>
<protein>
    <submittedName>
        <fullName evidence="2">Uncharacterized protein</fullName>
    </submittedName>
</protein>
<keyword evidence="1" id="KW-0472">Membrane</keyword>